<evidence type="ECO:0000313" key="6">
    <source>
        <dbReference type="Proteomes" id="UP000261660"/>
    </source>
</evidence>
<reference evidence="5" key="2">
    <citation type="submission" date="2025-09" db="UniProtKB">
        <authorList>
            <consortium name="Ensembl"/>
        </authorList>
    </citation>
    <scope>IDENTIFICATION</scope>
</reference>
<keyword evidence="3" id="KW-0560">Oxidoreductase</keyword>
<dbReference type="Ensembl" id="ENSLBET00000028882.1">
    <property type="protein sequence ID" value="ENSLBEP00000027563.1"/>
    <property type="gene ID" value="ENSLBEG00000020904.1"/>
</dbReference>
<evidence type="ECO:0000256" key="1">
    <source>
        <dbReference type="ARBA" id="ARBA00022723"/>
    </source>
</evidence>
<dbReference type="Gene3D" id="1.20.245.10">
    <property type="entry name" value="Lipoxygenase-1, Domain 5"/>
    <property type="match status" value="1"/>
</dbReference>
<dbReference type="GO" id="GO:0046872">
    <property type="term" value="F:metal ion binding"/>
    <property type="evidence" value="ECO:0007669"/>
    <property type="project" value="UniProtKB-KW"/>
</dbReference>
<organism evidence="5 6">
    <name type="scientific">Labrus bergylta</name>
    <name type="common">ballan wrasse</name>
    <dbReference type="NCBI Taxonomy" id="56723"/>
    <lineage>
        <taxon>Eukaryota</taxon>
        <taxon>Metazoa</taxon>
        <taxon>Chordata</taxon>
        <taxon>Craniata</taxon>
        <taxon>Vertebrata</taxon>
        <taxon>Euteleostomi</taxon>
        <taxon>Actinopterygii</taxon>
        <taxon>Neopterygii</taxon>
        <taxon>Teleostei</taxon>
        <taxon>Neoteleostei</taxon>
        <taxon>Acanthomorphata</taxon>
        <taxon>Eupercaria</taxon>
        <taxon>Labriformes</taxon>
        <taxon>Labridae</taxon>
        <taxon>Labrus</taxon>
    </lineage>
</organism>
<proteinExistence type="predicted"/>
<sequence length="109" mass="12353">MFLILPFYSSQYDYCGWMPNAPSSLQLPPPTTKGTTSKATMLQTFPDVNVTVNGMSTLWLLSKQSSDFYPEDHFSERFPASVIIKVRNDSLEVPYTYMDPTKEENSVAI</sequence>
<dbReference type="GO" id="GO:0016702">
    <property type="term" value="F:oxidoreductase activity, acting on single donors with incorporation of molecular oxygen, incorporation of two atoms of oxygen"/>
    <property type="evidence" value="ECO:0007669"/>
    <property type="project" value="InterPro"/>
</dbReference>
<keyword evidence="1" id="KW-0479">Metal-binding</keyword>
<accession>A0A3Q3G9C4</accession>
<feature type="domain" description="Lipoxygenase" evidence="4">
    <location>
        <begin position="1"/>
        <end position="109"/>
    </location>
</feature>
<dbReference type="PROSITE" id="PS51393">
    <property type="entry name" value="LIPOXYGENASE_3"/>
    <property type="match status" value="1"/>
</dbReference>
<evidence type="ECO:0000256" key="3">
    <source>
        <dbReference type="ARBA" id="ARBA00023002"/>
    </source>
</evidence>
<dbReference type="Proteomes" id="UP000261660">
    <property type="component" value="Unplaced"/>
</dbReference>
<evidence type="ECO:0000313" key="5">
    <source>
        <dbReference type="Ensembl" id="ENSLBEP00000027563.1"/>
    </source>
</evidence>
<dbReference type="InterPro" id="IPR013819">
    <property type="entry name" value="LipOase_C"/>
</dbReference>
<dbReference type="GO" id="GO:0034440">
    <property type="term" value="P:lipid oxidation"/>
    <property type="evidence" value="ECO:0007669"/>
    <property type="project" value="InterPro"/>
</dbReference>
<evidence type="ECO:0000259" key="4">
    <source>
        <dbReference type="PROSITE" id="PS51393"/>
    </source>
</evidence>
<name>A0A3Q3G9C4_9LABR</name>
<dbReference type="InterPro" id="IPR036226">
    <property type="entry name" value="LipOase_C_sf"/>
</dbReference>
<evidence type="ECO:0000256" key="2">
    <source>
        <dbReference type="ARBA" id="ARBA00022964"/>
    </source>
</evidence>
<dbReference type="InterPro" id="IPR000907">
    <property type="entry name" value="LipOase"/>
</dbReference>
<keyword evidence="6" id="KW-1185">Reference proteome</keyword>
<dbReference type="AlphaFoldDB" id="A0A3Q3G9C4"/>
<dbReference type="GeneTree" id="ENSGT00940000156796"/>
<dbReference type="InParanoid" id="A0A3Q3G9C4"/>
<dbReference type="SUPFAM" id="SSF48484">
    <property type="entry name" value="Lipoxigenase"/>
    <property type="match status" value="1"/>
</dbReference>
<reference evidence="5" key="1">
    <citation type="submission" date="2025-08" db="UniProtKB">
        <authorList>
            <consortium name="Ensembl"/>
        </authorList>
    </citation>
    <scope>IDENTIFICATION</scope>
</reference>
<keyword evidence="2" id="KW-0223">Dioxygenase</keyword>
<protein>
    <recommendedName>
        <fullName evidence="4">Lipoxygenase domain-containing protein</fullName>
    </recommendedName>
</protein>
<dbReference type="PANTHER" id="PTHR11771">
    <property type="entry name" value="LIPOXYGENASE"/>
    <property type="match status" value="1"/>
</dbReference>